<dbReference type="RefSeq" id="WP_148604530.1">
    <property type="nucleotide sequence ID" value="NZ_SDGY01000001.1"/>
</dbReference>
<dbReference type="Gene3D" id="1.10.10.10">
    <property type="entry name" value="Winged helix-like DNA-binding domain superfamily/Winged helix DNA-binding domain"/>
    <property type="match status" value="2"/>
</dbReference>
<gene>
    <name evidence="9" type="ORF">ESZ47_02780</name>
</gene>
<evidence type="ECO:0000256" key="5">
    <source>
        <dbReference type="ARBA" id="ARBA00023163"/>
    </source>
</evidence>
<keyword evidence="1" id="KW-0808">Transferase</keyword>
<dbReference type="InterPro" id="IPR036634">
    <property type="entry name" value="PRD_sf"/>
</dbReference>
<dbReference type="InterPro" id="IPR002178">
    <property type="entry name" value="PTS_EIIA_type-2_dom"/>
</dbReference>
<accession>A0A6P2CM37</accession>
<dbReference type="InterPro" id="IPR013196">
    <property type="entry name" value="HTH_11"/>
</dbReference>
<dbReference type="Gene3D" id="3.40.930.10">
    <property type="entry name" value="Mannitol-specific EII, Chain A"/>
    <property type="match status" value="1"/>
</dbReference>
<evidence type="ECO:0000259" key="7">
    <source>
        <dbReference type="PROSITE" id="PS51099"/>
    </source>
</evidence>
<dbReference type="PANTHER" id="PTHR30185">
    <property type="entry name" value="CRYPTIC BETA-GLUCOSIDE BGL OPERON ANTITERMINATOR"/>
    <property type="match status" value="1"/>
</dbReference>
<dbReference type="Pfam" id="PF00359">
    <property type="entry name" value="PTS_EIIA_2"/>
    <property type="match status" value="1"/>
</dbReference>
<name>A0A6P2CM37_9LACO</name>
<dbReference type="SUPFAM" id="SSF52794">
    <property type="entry name" value="PTS system IIB component-like"/>
    <property type="match status" value="1"/>
</dbReference>
<evidence type="ECO:0000259" key="8">
    <source>
        <dbReference type="PROSITE" id="PS51372"/>
    </source>
</evidence>
<dbReference type="GO" id="GO:0008982">
    <property type="term" value="F:protein-N(PI)-phosphohistidine-sugar phosphotransferase activity"/>
    <property type="evidence" value="ECO:0007669"/>
    <property type="project" value="InterPro"/>
</dbReference>
<sequence>MKQKEQDLLIYLADNPDRFVTSKELSTILSLTPRSIRSYIKVLKEQLENQGARIESKPSVGYRLQILHPVTFDLFLNKHCSLLQEHTNKDHSSNIADRQKYILNKLIIENKKIRVDDLADRLFVTRSSLSKDLAVIRKELLPYRITIESKANTGIFISGLERDRRHFILDYFFSHSEHSLQHYMKNKSFFKTISFDQLTIIVLDECRESGIYLTDFTIQNIVLYIALSIERLDSGFILQPVVLNTSYEQRTFYEVSEKIFTRIENSLDVKVPESEVAYLTIQLLAHGKTGKLTDDGTLQHEVEHVLEQIELESAYPVSKDYDLEKNLIEHLKPMIVRLENGIQLKNPLLKEIKTNYSNYFTDTKRYIKWSSYLSQFDINDDEIAYLVLHLLATVEKYKNLNKPRTLIICATGYGSAQLLNNRLEKEFSKYLNIVDIKGYYEIDDSILNNIDLIISTIDLSTQVFKVPVIQVSVFLTETDVQKLNQYLDNQRMHAKQKKFITDREIDTKPTFNYFDQFASDSRFKIWHTPTNKNTVLKELIEKISSEETQDFQDELLKQINQREALSAITFSDTIVVPHPAIPMSHVPKIAIGITPKGLKWSEEYPNIKFVFLLSPSYWNNRGLTETTQAIVRLTEDVEKQNDLIISKSFSEFRDTFLSMIEGGTSA</sequence>
<feature type="domain" description="PRD" evidence="8">
    <location>
        <begin position="187"/>
        <end position="292"/>
    </location>
</feature>
<dbReference type="InterPro" id="IPR016032">
    <property type="entry name" value="Sig_transdc_resp-reg_C-effctor"/>
</dbReference>
<evidence type="ECO:0000256" key="3">
    <source>
        <dbReference type="ARBA" id="ARBA00023015"/>
    </source>
</evidence>
<dbReference type="InterPro" id="IPR011608">
    <property type="entry name" value="PRD"/>
</dbReference>
<reference evidence="9 10" key="1">
    <citation type="submission" date="2019-01" db="EMBL/GenBank/DDBJ databases">
        <title>Leuconostoc litchii sp. nov., a novel lactic acid bacterium isolated from lychee.</title>
        <authorList>
            <person name="Wang L.-T."/>
        </authorList>
    </citation>
    <scope>NUCLEOTIDE SEQUENCE [LARGE SCALE GENOMIC DNA]</scope>
    <source>
        <strain evidence="9 10">MB7</strain>
    </source>
</reference>
<dbReference type="Gene3D" id="3.40.50.2300">
    <property type="match status" value="1"/>
</dbReference>
<dbReference type="PANTHER" id="PTHR30185:SF18">
    <property type="entry name" value="TRANSCRIPTIONAL REGULATOR MTLR"/>
    <property type="match status" value="1"/>
</dbReference>
<dbReference type="GO" id="GO:0009401">
    <property type="term" value="P:phosphoenolpyruvate-dependent sugar phosphotransferase system"/>
    <property type="evidence" value="ECO:0007669"/>
    <property type="project" value="InterPro"/>
</dbReference>
<keyword evidence="5" id="KW-0804">Transcription</keyword>
<dbReference type="SUPFAM" id="SSF55804">
    <property type="entry name" value="Phoshotransferase/anion transport protein"/>
    <property type="match status" value="1"/>
</dbReference>
<organism evidence="9 10">
    <name type="scientific">Leuconostoc litchii</name>
    <dbReference type="NCBI Taxonomy" id="1981069"/>
    <lineage>
        <taxon>Bacteria</taxon>
        <taxon>Bacillati</taxon>
        <taxon>Bacillota</taxon>
        <taxon>Bacilli</taxon>
        <taxon>Lactobacillales</taxon>
        <taxon>Lactobacillaceae</taxon>
        <taxon>Leuconostoc</taxon>
    </lineage>
</organism>
<dbReference type="PROSITE" id="PS51099">
    <property type="entry name" value="PTS_EIIB_TYPE_2"/>
    <property type="match status" value="1"/>
</dbReference>
<keyword evidence="4" id="KW-0010">Activator</keyword>
<feature type="domain" description="PTS EIIA type-2" evidence="6">
    <location>
        <begin position="516"/>
        <end position="663"/>
    </location>
</feature>
<keyword evidence="10" id="KW-1185">Reference proteome</keyword>
<dbReference type="Pfam" id="PF02302">
    <property type="entry name" value="PTS_IIB"/>
    <property type="match status" value="1"/>
</dbReference>
<dbReference type="Pfam" id="PF08279">
    <property type="entry name" value="HTH_11"/>
    <property type="match status" value="1"/>
</dbReference>
<evidence type="ECO:0000259" key="6">
    <source>
        <dbReference type="PROSITE" id="PS51094"/>
    </source>
</evidence>
<dbReference type="InterPro" id="IPR036390">
    <property type="entry name" value="WH_DNA-bd_sf"/>
</dbReference>
<dbReference type="GO" id="GO:0006355">
    <property type="term" value="P:regulation of DNA-templated transcription"/>
    <property type="evidence" value="ECO:0007669"/>
    <property type="project" value="InterPro"/>
</dbReference>
<dbReference type="InterPro" id="IPR016152">
    <property type="entry name" value="PTrfase/Anion_transptr"/>
</dbReference>
<proteinExistence type="predicted"/>
<dbReference type="PROSITE" id="PS51372">
    <property type="entry name" value="PRD_2"/>
    <property type="match status" value="2"/>
</dbReference>
<dbReference type="InterPro" id="IPR007737">
    <property type="entry name" value="Mga_HTH"/>
</dbReference>
<dbReference type="SUPFAM" id="SSF46785">
    <property type="entry name" value="Winged helix' DNA-binding domain"/>
    <property type="match status" value="1"/>
</dbReference>
<dbReference type="OrthoDB" id="3175596at2"/>
<dbReference type="EMBL" id="SDGY01000001">
    <property type="protein sequence ID" value="TYC47075.1"/>
    <property type="molecule type" value="Genomic_DNA"/>
</dbReference>
<dbReference type="InterPro" id="IPR036095">
    <property type="entry name" value="PTS_EIIB-like_sf"/>
</dbReference>
<evidence type="ECO:0000313" key="10">
    <source>
        <dbReference type="Proteomes" id="UP000442244"/>
    </source>
</evidence>
<protein>
    <submittedName>
        <fullName evidence="9">PRD domain-containing protein</fullName>
    </submittedName>
</protein>
<comment type="caution">
    <text evidence="9">The sequence shown here is derived from an EMBL/GenBank/DDBJ whole genome shotgun (WGS) entry which is preliminary data.</text>
</comment>
<dbReference type="SUPFAM" id="SSF63520">
    <property type="entry name" value="PTS-regulatory domain, PRD"/>
    <property type="match status" value="2"/>
</dbReference>
<dbReference type="Pfam" id="PF05043">
    <property type="entry name" value="Mga"/>
    <property type="match status" value="1"/>
</dbReference>
<feature type="domain" description="PRD" evidence="8">
    <location>
        <begin position="293"/>
        <end position="400"/>
    </location>
</feature>
<evidence type="ECO:0000256" key="4">
    <source>
        <dbReference type="ARBA" id="ARBA00023159"/>
    </source>
</evidence>
<dbReference type="Proteomes" id="UP000442244">
    <property type="component" value="Unassembled WGS sequence"/>
</dbReference>
<dbReference type="InterPro" id="IPR013011">
    <property type="entry name" value="PTS_EIIB_2"/>
</dbReference>
<evidence type="ECO:0000313" key="9">
    <source>
        <dbReference type="EMBL" id="TYC47075.1"/>
    </source>
</evidence>
<dbReference type="CDD" id="cd05568">
    <property type="entry name" value="PTS_IIB_bgl_like"/>
    <property type="match status" value="1"/>
</dbReference>
<feature type="domain" description="PTS EIIB type-2" evidence="7">
    <location>
        <begin position="403"/>
        <end position="495"/>
    </location>
</feature>
<evidence type="ECO:0000256" key="2">
    <source>
        <dbReference type="ARBA" id="ARBA00022737"/>
    </source>
</evidence>
<dbReference type="SUPFAM" id="SSF46894">
    <property type="entry name" value="C-terminal effector domain of the bipartite response regulators"/>
    <property type="match status" value="1"/>
</dbReference>
<dbReference type="Pfam" id="PF00874">
    <property type="entry name" value="PRD"/>
    <property type="match status" value="2"/>
</dbReference>
<evidence type="ECO:0000256" key="1">
    <source>
        <dbReference type="ARBA" id="ARBA00022679"/>
    </source>
</evidence>
<dbReference type="InterPro" id="IPR050661">
    <property type="entry name" value="BglG_antiterminators"/>
</dbReference>
<dbReference type="InterPro" id="IPR003501">
    <property type="entry name" value="PTS_EIIB_2/3"/>
</dbReference>
<dbReference type="InterPro" id="IPR036388">
    <property type="entry name" value="WH-like_DNA-bd_sf"/>
</dbReference>
<keyword evidence="3" id="KW-0805">Transcription regulation</keyword>
<keyword evidence="2" id="KW-0677">Repeat</keyword>
<dbReference type="PROSITE" id="PS51094">
    <property type="entry name" value="PTS_EIIA_TYPE_2"/>
    <property type="match status" value="1"/>
</dbReference>
<dbReference type="AlphaFoldDB" id="A0A6P2CM37"/>
<dbReference type="GO" id="GO:0003677">
    <property type="term" value="F:DNA binding"/>
    <property type="evidence" value="ECO:0007669"/>
    <property type="project" value="InterPro"/>
</dbReference>
<dbReference type="Gene3D" id="1.10.1790.10">
    <property type="entry name" value="PRD domain"/>
    <property type="match status" value="2"/>
</dbReference>